<dbReference type="GO" id="GO:0005886">
    <property type="term" value="C:plasma membrane"/>
    <property type="evidence" value="ECO:0007669"/>
    <property type="project" value="UniProtKB-SubCell"/>
</dbReference>
<dbReference type="Gene3D" id="1.20.1250.20">
    <property type="entry name" value="MFS general substrate transporter like domains"/>
    <property type="match status" value="1"/>
</dbReference>
<feature type="transmembrane region" description="Helical" evidence="2">
    <location>
        <begin position="350"/>
        <end position="368"/>
    </location>
</feature>
<feature type="transmembrane region" description="Helical" evidence="2">
    <location>
        <begin position="250"/>
        <end position="270"/>
    </location>
</feature>
<feature type="transmembrane region" description="Helical" evidence="2">
    <location>
        <begin position="43"/>
        <end position="60"/>
    </location>
</feature>
<evidence type="ECO:0000256" key="2">
    <source>
        <dbReference type="SAM" id="Phobius"/>
    </source>
</evidence>
<dbReference type="RefSeq" id="WP_014183879.1">
    <property type="nucleotide sequence ID" value="NC_016584.1"/>
</dbReference>
<dbReference type="InterPro" id="IPR036259">
    <property type="entry name" value="MFS_trans_sf"/>
</dbReference>
<dbReference type="AlphaFoldDB" id="G7W8C0"/>
<reference evidence="3 4" key="2">
    <citation type="journal article" date="2012" name="J. Bacteriol.">
        <title>Complete genome sequences of Desulfosporosinus orientis DSM765T, Desulfosporosinus youngiae DSM17734T, Desulfosporosinus meridiei DSM13257T, and Desulfosporosinus acidiphilus DSM22704T.</title>
        <authorList>
            <person name="Pester M."/>
            <person name="Brambilla E."/>
            <person name="Alazard D."/>
            <person name="Rattei T."/>
            <person name="Weinmaier T."/>
            <person name="Han J."/>
            <person name="Lucas S."/>
            <person name="Lapidus A."/>
            <person name="Cheng J.F."/>
            <person name="Goodwin L."/>
            <person name="Pitluck S."/>
            <person name="Peters L."/>
            <person name="Ovchinnikova G."/>
            <person name="Teshima H."/>
            <person name="Detter J.C."/>
            <person name="Han C.S."/>
            <person name="Tapia R."/>
            <person name="Land M.L."/>
            <person name="Hauser L."/>
            <person name="Kyrpides N.C."/>
            <person name="Ivanova N.N."/>
            <person name="Pagani I."/>
            <person name="Huntmann M."/>
            <person name="Wei C.L."/>
            <person name="Davenport K.W."/>
            <person name="Daligault H."/>
            <person name="Chain P.S."/>
            <person name="Chen A."/>
            <person name="Mavromatis K."/>
            <person name="Markowitz V."/>
            <person name="Szeto E."/>
            <person name="Mikhailova N."/>
            <person name="Pati A."/>
            <person name="Wagner M."/>
            <person name="Woyke T."/>
            <person name="Ollivier B."/>
            <person name="Klenk H.P."/>
            <person name="Spring S."/>
            <person name="Loy A."/>
        </authorList>
    </citation>
    <scope>NUCLEOTIDE SEQUENCE [LARGE SCALE GENOMIC DNA]</scope>
    <source>
        <strain evidence="4">ATCC 19365 / DSM 765 / NCIMB 8382 / VKM B-1628</strain>
    </source>
</reference>
<feature type="transmembrane region" description="Helical" evidence="2">
    <location>
        <begin position="282"/>
        <end position="303"/>
    </location>
</feature>
<sequence>MKSTLIFKRNTIYFFTSFIWTATLSVLPQIYFMANYPEHKNTFLSLFLLLGTLASIAGILTSQNDKFYSTMIAPACRRNRLTVCCTLTMAASFSGLLWIKNLSFYFAFFILMKFGSNLFYNYIDRFFVSESDPEQLEIHVRSNLFFQLLGIMLAPLYFSFFAAKTMQTIVLIWIIALLSIIFIIENPKEISPDFRENERSFPPKKFSFYDQLFVAYSALILTAVTMLVSMMIYILKDYYQFNNPTAKGGTMIGVISIFAVITVLMSGFLSKRQIKMKNSPKFSAKPNGIAILVLILITLVFYLKISRSYSILLCLCSFAGISYGIFLFCTRSYASSASENMGLISIYNNLPNYASLACYLMTLSLSLVAKTHVLDFCKLMLGTILDFFVLALIMLYLMAMKKSSAEKGII</sequence>
<dbReference type="KEGG" id="dor:Desor_1402"/>
<organism evidence="3 4">
    <name type="scientific">Desulfosporosinus orientis (strain ATCC 19365 / DSM 765 / NCIMB 8382 / VKM B-1628 / Singapore I)</name>
    <name type="common">Desulfotomaculum orientis</name>
    <dbReference type="NCBI Taxonomy" id="768706"/>
    <lineage>
        <taxon>Bacteria</taxon>
        <taxon>Bacillati</taxon>
        <taxon>Bacillota</taxon>
        <taxon>Clostridia</taxon>
        <taxon>Eubacteriales</taxon>
        <taxon>Desulfitobacteriaceae</taxon>
        <taxon>Desulfosporosinus</taxon>
    </lineage>
</organism>
<protein>
    <submittedName>
        <fullName evidence="3">Major Facilitator Superfamily transporter</fullName>
    </submittedName>
</protein>
<dbReference type="InterPro" id="IPR011701">
    <property type="entry name" value="MFS"/>
</dbReference>
<feature type="transmembrane region" description="Helical" evidence="2">
    <location>
        <begin position="309"/>
        <end position="329"/>
    </location>
</feature>
<comment type="subcellular location">
    <subcellularLocation>
        <location evidence="1">Cell membrane</location>
        <topology evidence="1">Multi-pass membrane protein</topology>
    </subcellularLocation>
</comment>
<dbReference type="HOGENOM" id="CLU_656774_0_0_9"/>
<keyword evidence="2" id="KW-0472">Membrane</keyword>
<feature type="transmembrane region" description="Helical" evidence="2">
    <location>
        <begin position="12"/>
        <end position="31"/>
    </location>
</feature>
<dbReference type="STRING" id="768706.Desor_1402"/>
<feature type="transmembrane region" description="Helical" evidence="2">
    <location>
        <begin position="380"/>
        <end position="399"/>
    </location>
</feature>
<dbReference type="GO" id="GO:0022857">
    <property type="term" value="F:transmembrane transporter activity"/>
    <property type="evidence" value="ECO:0007669"/>
    <property type="project" value="InterPro"/>
</dbReference>
<feature type="transmembrane region" description="Helical" evidence="2">
    <location>
        <begin position="144"/>
        <end position="163"/>
    </location>
</feature>
<reference evidence="4" key="1">
    <citation type="submission" date="2011-11" db="EMBL/GenBank/DDBJ databases">
        <title>Complete sequence of Desulfosporosinus orientis DSM 765.</title>
        <authorList>
            <person name="Lucas S."/>
            <person name="Han J."/>
            <person name="Lapidus A."/>
            <person name="Cheng J.-F."/>
            <person name="Goodwin L."/>
            <person name="Pitluck S."/>
            <person name="Peters L."/>
            <person name="Ovchinnikova G."/>
            <person name="Teshima H."/>
            <person name="Detter J.C."/>
            <person name="Han C."/>
            <person name="Tapia R."/>
            <person name="Land M."/>
            <person name="Hauser L."/>
            <person name="Kyrpides N."/>
            <person name="Ivanova N."/>
            <person name="Pagani I."/>
            <person name="Pester M."/>
            <person name="Spring S."/>
            <person name="Ollivier B."/>
            <person name="Rattei T."/>
            <person name="Klenk H.-P."/>
            <person name="Wagner M."/>
            <person name="Loy A."/>
            <person name="Woyke T."/>
        </authorList>
    </citation>
    <scope>NUCLEOTIDE SEQUENCE [LARGE SCALE GENOMIC DNA]</scope>
    <source>
        <strain evidence="4">ATCC 19365 / DSM 765 / NCIMB 8382 / VKM B-1628</strain>
    </source>
</reference>
<evidence type="ECO:0000313" key="4">
    <source>
        <dbReference type="Proteomes" id="UP000006346"/>
    </source>
</evidence>
<evidence type="ECO:0000256" key="1">
    <source>
        <dbReference type="ARBA" id="ARBA00004651"/>
    </source>
</evidence>
<dbReference type="SUPFAM" id="SSF103473">
    <property type="entry name" value="MFS general substrate transporter"/>
    <property type="match status" value="1"/>
</dbReference>
<keyword evidence="2" id="KW-1133">Transmembrane helix</keyword>
<feature type="transmembrane region" description="Helical" evidence="2">
    <location>
        <begin position="105"/>
        <end position="123"/>
    </location>
</feature>
<keyword evidence="2" id="KW-0812">Transmembrane</keyword>
<gene>
    <name evidence="3" type="ordered locus">Desor_1402</name>
</gene>
<dbReference type="eggNOG" id="ENOG5034A11">
    <property type="taxonomic scope" value="Bacteria"/>
</dbReference>
<feature type="transmembrane region" description="Helical" evidence="2">
    <location>
        <begin position="81"/>
        <end position="99"/>
    </location>
</feature>
<proteinExistence type="predicted"/>
<evidence type="ECO:0000313" key="3">
    <source>
        <dbReference type="EMBL" id="AET67060.1"/>
    </source>
</evidence>
<accession>G7W8C0</accession>
<dbReference type="Pfam" id="PF07690">
    <property type="entry name" value="MFS_1"/>
    <property type="match status" value="1"/>
</dbReference>
<keyword evidence="4" id="KW-1185">Reference proteome</keyword>
<feature type="transmembrane region" description="Helical" evidence="2">
    <location>
        <begin position="208"/>
        <end position="235"/>
    </location>
</feature>
<dbReference type="Proteomes" id="UP000006346">
    <property type="component" value="Chromosome"/>
</dbReference>
<dbReference type="PATRIC" id="fig|768706.3.peg.1388"/>
<name>G7W8C0_DESOD</name>
<dbReference type="EMBL" id="CP003108">
    <property type="protein sequence ID" value="AET67060.1"/>
    <property type="molecule type" value="Genomic_DNA"/>
</dbReference>
<feature type="transmembrane region" description="Helical" evidence="2">
    <location>
        <begin position="169"/>
        <end position="187"/>
    </location>
</feature>